<comment type="similarity">
    <text evidence="2">Belongs to the SusD family.</text>
</comment>
<proteinExistence type="inferred from homology"/>
<reference evidence="9 10" key="1">
    <citation type="submission" date="2017-04" db="EMBL/GenBank/DDBJ databases">
        <authorList>
            <person name="Afonso C.L."/>
            <person name="Miller P.J."/>
            <person name="Scott M.A."/>
            <person name="Spackman E."/>
            <person name="Goraichik I."/>
            <person name="Dimitrov K.M."/>
            <person name="Suarez D.L."/>
            <person name="Swayne D.E."/>
        </authorList>
    </citation>
    <scope>NUCLEOTIDE SEQUENCE [LARGE SCALE GENOMIC DNA]</scope>
    <source>
        <strain evidence="9 10">DSM 22418</strain>
    </source>
</reference>
<evidence type="ECO:0000256" key="1">
    <source>
        <dbReference type="ARBA" id="ARBA00004442"/>
    </source>
</evidence>
<dbReference type="Pfam" id="PF14322">
    <property type="entry name" value="SusD-like_3"/>
    <property type="match status" value="1"/>
</dbReference>
<evidence type="ECO:0000259" key="8">
    <source>
        <dbReference type="Pfam" id="PF14322"/>
    </source>
</evidence>
<evidence type="ECO:0000256" key="3">
    <source>
        <dbReference type="ARBA" id="ARBA00022729"/>
    </source>
</evidence>
<dbReference type="InterPro" id="IPR012944">
    <property type="entry name" value="SusD_RagB_dom"/>
</dbReference>
<dbReference type="GO" id="GO:0009279">
    <property type="term" value="C:cell outer membrane"/>
    <property type="evidence" value="ECO:0007669"/>
    <property type="project" value="UniProtKB-SubCell"/>
</dbReference>
<evidence type="ECO:0000256" key="2">
    <source>
        <dbReference type="ARBA" id="ARBA00006275"/>
    </source>
</evidence>
<name>A0A1X7KU35_9SPHI</name>
<sequence length="533" mass="60448">MLKKILVRGPIVAALVILQSLSACNNFLEVKPDKYVVSTESYYKTEEQLDIALRGVYAVLAETFVYGNSLLGRMGLEADEGFMHFPTDNGTIGYYVVNTTDDKLLNHWRALYRGVSRANSLLKNMDQAGPQVSEEKRKEIKGQALFLRGYYYFLLVSRFGGVPMPLDPPVSSENEVLQLKRTNIKEVYAQVLSDMEQAETMVKDINTVESAGRVSKSAVWAVLARVNLYMAGYPLAEKERYATAAQWAKKVIDLGFHRLNPSYEEVFVNYAQDKYDSKESIWEVEFWGNGTGVYNVTGGSVGINNGIAYSATGTLGFGFSQGMVRPHPWLYRLYDADDKRRDWAIAPYRYGTAGKESFPPTSLLIERFCGKFRRENELVLPKTNTQTPQNFPLVRYADVLLMAAEGINESENSATHALPYLNKVRRRAKGIDVEGGNVSVDLTGLSSEQLRSEIKNERARELCFEALRKNDLIRWGDFYEKMKDRLSEVPTGTNTLYTSMYNYYNNARERDVIWPIPSYEMGVNPKLEQNPGW</sequence>
<keyword evidence="4" id="KW-0472">Membrane</keyword>
<keyword evidence="3 6" id="KW-0732">Signal</keyword>
<dbReference type="STRING" id="561061.SAMN05660862_3207"/>
<evidence type="ECO:0000313" key="9">
    <source>
        <dbReference type="EMBL" id="SMG44801.1"/>
    </source>
</evidence>
<organism evidence="9 10">
    <name type="scientific">Sphingobacterium psychroaquaticum</name>
    <dbReference type="NCBI Taxonomy" id="561061"/>
    <lineage>
        <taxon>Bacteria</taxon>
        <taxon>Pseudomonadati</taxon>
        <taxon>Bacteroidota</taxon>
        <taxon>Sphingobacteriia</taxon>
        <taxon>Sphingobacteriales</taxon>
        <taxon>Sphingobacteriaceae</taxon>
        <taxon>Sphingobacterium</taxon>
    </lineage>
</organism>
<keyword evidence="10" id="KW-1185">Reference proteome</keyword>
<comment type="subcellular location">
    <subcellularLocation>
        <location evidence="1">Cell outer membrane</location>
    </subcellularLocation>
</comment>
<evidence type="ECO:0000256" key="6">
    <source>
        <dbReference type="SAM" id="SignalP"/>
    </source>
</evidence>
<dbReference type="Pfam" id="PF07980">
    <property type="entry name" value="SusD_RagB"/>
    <property type="match status" value="1"/>
</dbReference>
<gene>
    <name evidence="9" type="ORF">SAMN05660862_3207</name>
</gene>
<keyword evidence="5" id="KW-0998">Cell outer membrane</keyword>
<dbReference type="SUPFAM" id="SSF48452">
    <property type="entry name" value="TPR-like"/>
    <property type="match status" value="1"/>
</dbReference>
<dbReference type="InterPro" id="IPR011990">
    <property type="entry name" value="TPR-like_helical_dom_sf"/>
</dbReference>
<evidence type="ECO:0000313" key="10">
    <source>
        <dbReference type="Proteomes" id="UP000192980"/>
    </source>
</evidence>
<evidence type="ECO:0000256" key="4">
    <source>
        <dbReference type="ARBA" id="ARBA00023136"/>
    </source>
</evidence>
<accession>A0A1X7KU35</accession>
<feature type="signal peptide" evidence="6">
    <location>
        <begin position="1"/>
        <end position="25"/>
    </location>
</feature>
<feature type="domain" description="SusD-like N-terminal" evidence="8">
    <location>
        <begin position="26"/>
        <end position="228"/>
    </location>
</feature>
<dbReference type="AlphaFoldDB" id="A0A1X7KU35"/>
<feature type="chain" id="PRO_5010870128" evidence="6">
    <location>
        <begin position="26"/>
        <end position="533"/>
    </location>
</feature>
<dbReference type="InterPro" id="IPR033985">
    <property type="entry name" value="SusD-like_N"/>
</dbReference>
<dbReference type="OrthoDB" id="5694214at2"/>
<dbReference type="CDD" id="cd08977">
    <property type="entry name" value="SusD"/>
    <property type="match status" value="1"/>
</dbReference>
<dbReference type="EMBL" id="FXAU01000006">
    <property type="protein sequence ID" value="SMG44801.1"/>
    <property type="molecule type" value="Genomic_DNA"/>
</dbReference>
<evidence type="ECO:0000259" key="7">
    <source>
        <dbReference type="Pfam" id="PF07980"/>
    </source>
</evidence>
<dbReference type="PROSITE" id="PS51257">
    <property type="entry name" value="PROKAR_LIPOPROTEIN"/>
    <property type="match status" value="1"/>
</dbReference>
<protein>
    <submittedName>
        <fullName evidence="9">Starch-binding associating with outer membrane</fullName>
    </submittedName>
</protein>
<evidence type="ECO:0000256" key="5">
    <source>
        <dbReference type="ARBA" id="ARBA00023237"/>
    </source>
</evidence>
<dbReference type="RefSeq" id="WP_085473900.1">
    <property type="nucleotide sequence ID" value="NZ_FXAU01000006.1"/>
</dbReference>
<feature type="domain" description="RagB/SusD" evidence="7">
    <location>
        <begin position="371"/>
        <end position="533"/>
    </location>
</feature>
<dbReference type="Gene3D" id="1.25.40.390">
    <property type="match status" value="1"/>
</dbReference>
<dbReference type="Proteomes" id="UP000192980">
    <property type="component" value="Unassembled WGS sequence"/>
</dbReference>